<evidence type="ECO:0000256" key="2">
    <source>
        <dbReference type="ARBA" id="ARBA00022598"/>
    </source>
</evidence>
<feature type="domain" description="AMP-dependent synthetase/ligase" evidence="6">
    <location>
        <begin position="46"/>
        <end position="433"/>
    </location>
</feature>
<keyword evidence="3" id="KW-0276">Fatty acid metabolism</keyword>
<evidence type="ECO:0000256" key="1">
    <source>
        <dbReference type="ARBA" id="ARBA00006432"/>
    </source>
</evidence>
<dbReference type="SUPFAM" id="SSF56801">
    <property type="entry name" value="Acetyl-CoA synthetase-like"/>
    <property type="match status" value="1"/>
</dbReference>
<evidence type="ECO:0000259" key="7">
    <source>
        <dbReference type="Pfam" id="PF13193"/>
    </source>
</evidence>
<keyword evidence="4" id="KW-0443">Lipid metabolism</keyword>
<dbReference type="Gene3D" id="3.30.300.30">
    <property type="match status" value="1"/>
</dbReference>
<comment type="caution">
    <text evidence="8">The sequence shown here is derived from an EMBL/GenBank/DDBJ whole genome shotgun (WGS) entry which is preliminary data.</text>
</comment>
<dbReference type="VEuPathDB" id="FungiDB:Malapachy_1820"/>
<comment type="similarity">
    <text evidence="1">Belongs to the ATP-dependent AMP-binding enzyme family.</text>
</comment>
<gene>
    <name evidence="8" type="ORF">Malapachy_1820</name>
</gene>
<dbReference type="Gene3D" id="3.40.50.12780">
    <property type="entry name" value="N-terminal domain of ligase-like"/>
    <property type="match status" value="1"/>
</dbReference>
<dbReference type="AlphaFoldDB" id="A0A0M8MU11"/>
<name>A0A0M8MU11_9BASI</name>
<accession>A0A0M8MU11</accession>
<dbReference type="InterPro" id="IPR045851">
    <property type="entry name" value="AMP-bd_C_sf"/>
</dbReference>
<organism evidence="8 9">
    <name type="scientific">Malassezia pachydermatis</name>
    <dbReference type="NCBI Taxonomy" id="77020"/>
    <lineage>
        <taxon>Eukaryota</taxon>
        <taxon>Fungi</taxon>
        <taxon>Dikarya</taxon>
        <taxon>Basidiomycota</taxon>
        <taxon>Ustilaginomycotina</taxon>
        <taxon>Malasseziomycetes</taxon>
        <taxon>Malasseziales</taxon>
        <taxon>Malasseziaceae</taxon>
        <taxon>Malassezia</taxon>
    </lineage>
</organism>
<dbReference type="InterPro" id="IPR025110">
    <property type="entry name" value="AMP-bd_C"/>
</dbReference>
<dbReference type="InterPro" id="IPR000873">
    <property type="entry name" value="AMP-dep_synth/lig_dom"/>
</dbReference>
<dbReference type="EMBL" id="LGAV01000005">
    <property type="protein sequence ID" value="KOS13790.1"/>
    <property type="molecule type" value="Genomic_DNA"/>
</dbReference>
<evidence type="ECO:0000256" key="5">
    <source>
        <dbReference type="SAM" id="MobiDB-lite"/>
    </source>
</evidence>
<dbReference type="RefSeq" id="XP_017991422.1">
    <property type="nucleotide sequence ID" value="XM_018136318.1"/>
</dbReference>
<evidence type="ECO:0000256" key="3">
    <source>
        <dbReference type="ARBA" id="ARBA00022832"/>
    </source>
</evidence>
<reference evidence="8 9" key="1">
    <citation type="submission" date="2015-07" db="EMBL/GenBank/DDBJ databases">
        <title>Draft Genome Sequence of Malassezia furfur CBS1878 and Malassezia pachydermatis CBS1879.</title>
        <authorList>
            <person name="Triana S."/>
            <person name="Ohm R."/>
            <person name="Gonzalez A."/>
            <person name="DeCock H."/>
            <person name="Restrepo S."/>
            <person name="Celis A."/>
        </authorList>
    </citation>
    <scope>NUCLEOTIDE SEQUENCE [LARGE SCALE GENOMIC DNA]</scope>
    <source>
        <strain evidence="8 9">CBS 1879</strain>
    </source>
</reference>
<dbReference type="OrthoDB" id="10253115at2759"/>
<feature type="domain" description="AMP-binding enzyme C-terminal" evidence="7">
    <location>
        <begin position="484"/>
        <end position="570"/>
    </location>
</feature>
<dbReference type="GeneID" id="28728193"/>
<dbReference type="GO" id="GO:0016874">
    <property type="term" value="F:ligase activity"/>
    <property type="evidence" value="ECO:0007669"/>
    <property type="project" value="UniProtKB-KW"/>
</dbReference>
<dbReference type="InterPro" id="IPR042099">
    <property type="entry name" value="ANL_N_sf"/>
</dbReference>
<feature type="region of interest" description="Disordered" evidence="5">
    <location>
        <begin position="1"/>
        <end position="22"/>
    </location>
</feature>
<dbReference type="PANTHER" id="PTHR43859:SF4">
    <property type="entry name" value="BUTANOATE--COA LIGASE AAE1-RELATED"/>
    <property type="match status" value="1"/>
</dbReference>
<keyword evidence="2" id="KW-0436">Ligase</keyword>
<proteinExistence type="inferred from homology"/>
<dbReference type="Pfam" id="PF00501">
    <property type="entry name" value="AMP-binding"/>
    <property type="match status" value="1"/>
</dbReference>
<dbReference type="GO" id="GO:0006631">
    <property type="term" value="P:fatty acid metabolic process"/>
    <property type="evidence" value="ECO:0007669"/>
    <property type="project" value="UniProtKB-KW"/>
</dbReference>
<dbReference type="Pfam" id="PF13193">
    <property type="entry name" value="AMP-binding_C"/>
    <property type="match status" value="1"/>
</dbReference>
<sequence length="583" mass="64660">MSRHTQYRPPRSSTPPTGRPFELRIPTAPDVPHYKSVLTPVSFLLRAALTRPTKLAIVHPERGYHFTYEEWAARVLSLTMALLHVPGWKRGDRVAMICPNVPMMADAHYAVLAAGGILTPLNYRNSKKEIHWILQHCQPSVIMVDEQYVDLVPLDVPSSVKVVVSKDSGGQDPSDAYEAFLDEGYQHWQASNRSGPLDWLAVPPVQEEDATCSLCYTSGTTGHPKGVETTLRGSYLSALSNVIESNVTGESVYLWVLPMFHCCGWTFPWAMSAAMGTQYMLRSVNYDRIWDALLHGGVTHYSGAPTVQLGVVNHPKACRLPQRVCVTVAASAPTATLLRRMESLNLLPMHLYGLTETYGPSCRRFFEPAWLALPIEERAKEQAKQGHAYVTGDEVRVVRRDVPPGQPLQDVARDGKELGEIVMRGNIVMKQYYKDPTATSNATHGNYFHTGDLAVRHPGGEVQILDRGKDIIISGGENVSSLMVEEELAAHPWIEECAVVARPDPKWGECVHAFVKLSAVGRQTLADQGAKKTEMLSSEVTAFCRVKMSGFAVPKWFTILDELPKSSTGKIQKKDLRTRVAKL</sequence>
<evidence type="ECO:0000313" key="8">
    <source>
        <dbReference type="EMBL" id="KOS13790.1"/>
    </source>
</evidence>
<dbReference type="PROSITE" id="PS00455">
    <property type="entry name" value="AMP_BINDING"/>
    <property type="match status" value="1"/>
</dbReference>
<protein>
    <submittedName>
        <fullName evidence="8">Acetyl-synthetase-like protein</fullName>
    </submittedName>
</protein>
<feature type="compositionally biased region" description="Low complexity" evidence="5">
    <location>
        <begin position="8"/>
        <end position="20"/>
    </location>
</feature>
<evidence type="ECO:0000259" key="6">
    <source>
        <dbReference type="Pfam" id="PF00501"/>
    </source>
</evidence>
<keyword evidence="9" id="KW-1185">Reference proteome</keyword>
<dbReference type="PANTHER" id="PTHR43859">
    <property type="entry name" value="ACYL-ACTIVATING ENZYME"/>
    <property type="match status" value="1"/>
</dbReference>
<dbReference type="InterPro" id="IPR020845">
    <property type="entry name" value="AMP-binding_CS"/>
</dbReference>
<dbReference type="STRING" id="77020.A0A0M8MU11"/>
<evidence type="ECO:0000256" key="4">
    <source>
        <dbReference type="ARBA" id="ARBA00023098"/>
    </source>
</evidence>
<evidence type="ECO:0000313" key="9">
    <source>
        <dbReference type="Proteomes" id="UP000037751"/>
    </source>
</evidence>
<dbReference type="Proteomes" id="UP000037751">
    <property type="component" value="Unassembled WGS sequence"/>
</dbReference>